<dbReference type="EMBL" id="JBFOLK010000009">
    <property type="protein sequence ID" value="KAL2486619.1"/>
    <property type="molecule type" value="Genomic_DNA"/>
</dbReference>
<accession>A0ABD1RDW7</accession>
<sequence>MVLEKDRLLTGIGKAERRVGGCQRLSSRGGDEEFPSTPEYSCLATLFMNAGGDQQTERMKIVHPKWDLSFLMHEVSQPSLVPPASQSKVLLSLLLKYNLLRPFRT</sequence>
<keyword evidence="2" id="KW-1185">Reference proteome</keyword>
<evidence type="ECO:0000313" key="1">
    <source>
        <dbReference type="EMBL" id="KAL2486619.1"/>
    </source>
</evidence>
<gene>
    <name evidence="1" type="ORF">Adt_31375</name>
</gene>
<dbReference type="Proteomes" id="UP001604336">
    <property type="component" value="Unassembled WGS sequence"/>
</dbReference>
<reference evidence="2" key="1">
    <citation type="submission" date="2024-07" db="EMBL/GenBank/DDBJ databases">
        <title>Two chromosome-level genome assemblies of Korean endemic species Abeliophyllum distichum and Forsythia ovata (Oleaceae).</title>
        <authorList>
            <person name="Jang H."/>
        </authorList>
    </citation>
    <scope>NUCLEOTIDE SEQUENCE [LARGE SCALE GENOMIC DNA]</scope>
</reference>
<proteinExistence type="predicted"/>
<evidence type="ECO:0000313" key="2">
    <source>
        <dbReference type="Proteomes" id="UP001604336"/>
    </source>
</evidence>
<name>A0ABD1RDW7_9LAMI</name>
<organism evidence="1 2">
    <name type="scientific">Abeliophyllum distichum</name>
    <dbReference type="NCBI Taxonomy" id="126358"/>
    <lineage>
        <taxon>Eukaryota</taxon>
        <taxon>Viridiplantae</taxon>
        <taxon>Streptophyta</taxon>
        <taxon>Embryophyta</taxon>
        <taxon>Tracheophyta</taxon>
        <taxon>Spermatophyta</taxon>
        <taxon>Magnoliopsida</taxon>
        <taxon>eudicotyledons</taxon>
        <taxon>Gunneridae</taxon>
        <taxon>Pentapetalae</taxon>
        <taxon>asterids</taxon>
        <taxon>lamiids</taxon>
        <taxon>Lamiales</taxon>
        <taxon>Oleaceae</taxon>
        <taxon>Forsythieae</taxon>
        <taxon>Abeliophyllum</taxon>
    </lineage>
</organism>
<comment type="caution">
    <text evidence="1">The sequence shown here is derived from an EMBL/GenBank/DDBJ whole genome shotgun (WGS) entry which is preliminary data.</text>
</comment>
<protein>
    <submittedName>
        <fullName evidence="1">Uncharacterized protein</fullName>
    </submittedName>
</protein>
<dbReference type="AlphaFoldDB" id="A0ABD1RDW7"/>